<comment type="caution">
    <text evidence="1">The sequence shown here is derived from an EMBL/GenBank/DDBJ whole genome shotgun (WGS) entry which is preliminary data.</text>
</comment>
<keyword evidence="2" id="KW-1185">Reference proteome</keyword>
<accession>A0ABT7G5J0</accession>
<dbReference type="RefSeq" id="WP_285097932.1">
    <property type="nucleotide sequence ID" value="NZ_JARTOI010000001.1"/>
</dbReference>
<dbReference type="EMBL" id="JARTOI010000001">
    <property type="protein sequence ID" value="MDK5169028.1"/>
    <property type="molecule type" value="Genomic_DNA"/>
</dbReference>
<sequence length="56" mass="6488">MRNFNTMTKPECISLIKRMFGFETYQGMFSEKDDIGTLRSLAASQYDKYLVIANRG</sequence>
<gene>
    <name evidence="1" type="ORF">P9921_00795</name>
</gene>
<organism evidence="1 2">
    <name type="scientific">Serratia nevei</name>
    <dbReference type="NCBI Taxonomy" id="2703794"/>
    <lineage>
        <taxon>Bacteria</taxon>
        <taxon>Pseudomonadati</taxon>
        <taxon>Pseudomonadota</taxon>
        <taxon>Gammaproteobacteria</taxon>
        <taxon>Enterobacterales</taxon>
        <taxon>Yersiniaceae</taxon>
        <taxon>Serratia</taxon>
    </lineage>
</organism>
<proteinExistence type="predicted"/>
<evidence type="ECO:0000313" key="1">
    <source>
        <dbReference type="EMBL" id="MDK5169028.1"/>
    </source>
</evidence>
<name>A0ABT7G5J0_9GAMM</name>
<protein>
    <submittedName>
        <fullName evidence="1">Uncharacterized protein</fullName>
    </submittedName>
</protein>
<reference evidence="1" key="1">
    <citation type="submission" date="2023-01" db="EMBL/GenBank/DDBJ databases">
        <title>Genomic dissection of endemic carbapenem resistance: metallo-beta-lactamase gene dissemination through clonal, plasmid and integron transfer pathways.</title>
        <authorList>
            <person name="Macesic N."/>
        </authorList>
    </citation>
    <scope>NUCLEOTIDE SEQUENCE</scope>
    <source>
        <strain evidence="1">CPO382</strain>
    </source>
</reference>
<evidence type="ECO:0000313" key="2">
    <source>
        <dbReference type="Proteomes" id="UP001174748"/>
    </source>
</evidence>
<dbReference type="Proteomes" id="UP001174748">
    <property type="component" value="Unassembled WGS sequence"/>
</dbReference>